<keyword evidence="4" id="KW-1185">Reference proteome</keyword>
<reference evidence="3 4" key="1">
    <citation type="submission" date="2019-10" db="EMBL/GenBank/DDBJ databases">
        <title>Nocardia macrotermitis sp. nov. and Nocardia aurantia sp. nov., isolated from the gut of fungus growing-termite Macrotermes natalensis.</title>
        <authorList>
            <person name="Benndorf R."/>
            <person name="Schwitalla J."/>
            <person name="Martin K."/>
            <person name="De Beer W."/>
            <person name="Kaster A.-K."/>
            <person name="Vollmers J."/>
            <person name="Poulsen M."/>
            <person name="Beemelmanns C."/>
        </authorList>
    </citation>
    <scope>NUCLEOTIDE SEQUENCE [LARGE SCALE GENOMIC DNA]</scope>
    <source>
        <strain evidence="3 4">RB56</strain>
    </source>
</reference>
<dbReference type="InterPro" id="IPR004843">
    <property type="entry name" value="Calcineurin-like_PHP"/>
</dbReference>
<sequence>MIKLAHVADVHLGARLRAIPDYPGCPPIDPVGDAYAAFEVLRQRLLTGGYDGVLIAGDLFDRHEPTPRALAAAAAALADLHEAGIPVALAWGNHDAESPLPRQLRLPPSCWVAPAGEAGTRHWPDQGIALHARSVDVPDELRDLAADYPKPEAGWTNIGMLHTSLGGERSRRVCAPTTVPTLADRRYDYWALGHVHERLVINPDPMVAFAGNPHPARKFERGPRGFLELRCADETVTAHPVDTSPIVREILTAETESDIHRRFAEYPAAGRTILWALSGPPDLLAPAREAAREHAGFAVTGKGSAASHGESD</sequence>
<dbReference type="RefSeq" id="WP_194290910.1">
    <property type="nucleotide sequence ID" value="NZ_WEGI01000008.1"/>
</dbReference>
<dbReference type="Pfam" id="PF00149">
    <property type="entry name" value="Metallophos"/>
    <property type="match status" value="1"/>
</dbReference>
<evidence type="ECO:0000313" key="3">
    <source>
        <dbReference type="EMBL" id="MQY28385.1"/>
    </source>
</evidence>
<gene>
    <name evidence="3" type="ORF">NRB56_39690</name>
</gene>
<dbReference type="PANTHER" id="PTHR30337">
    <property type="entry name" value="COMPONENT OF ATP-DEPENDENT DSDNA EXONUCLEASE"/>
    <property type="match status" value="1"/>
</dbReference>
<dbReference type="Proteomes" id="UP000431401">
    <property type="component" value="Unassembled WGS sequence"/>
</dbReference>
<proteinExistence type="predicted"/>
<evidence type="ECO:0000259" key="2">
    <source>
        <dbReference type="Pfam" id="PF00149"/>
    </source>
</evidence>
<dbReference type="Gene3D" id="3.60.21.10">
    <property type="match status" value="1"/>
</dbReference>
<dbReference type="InterPro" id="IPR029052">
    <property type="entry name" value="Metallo-depent_PP-like"/>
</dbReference>
<dbReference type="AlphaFoldDB" id="A0A7K0DRI9"/>
<accession>A0A7K0DRI9</accession>
<organism evidence="3 4">
    <name type="scientific">Nocardia aurantia</name>
    <dbReference type="NCBI Taxonomy" id="2585199"/>
    <lineage>
        <taxon>Bacteria</taxon>
        <taxon>Bacillati</taxon>
        <taxon>Actinomycetota</taxon>
        <taxon>Actinomycetes</taxon>
        <taxon>Mycobacteriales</taxon>
        <taxon>Nocardiaceae</taxon>
        <taxon>Nocardia</taxon>
    </lineage>
</organism>
<evidence type="ECO:0000256" key="1">
    <source>
        <dbReference type="ARBA" id="ARBA00022801"/>
    </source>
</evidence>
<dbReference type="SUPFAM" id="SSF56300">
    <property type="entry name" value="Metallo-dependent phosphatases"/>
    <property type="match status" value="1"/>
</dbReference>
<dbReference type="PANTHER" id="PTHR30337:SF7">
    <property type="entry name" value="PHOSPHOESTERASE"/>
    <property type="match status" value="1"/>
</dbReference>
<feature type="domain" description="Calcineurin-like phosphoesterase" evidence="2">
    <location>
        <begin position="3"/>
        <end position="197"/>
    </location>
</feature>
<comment type="caution">
    <text evidence="3">The sequence shown here is derived from an EMBL/GenBank/DDBJ whole genome shotgun (WGS) entry which is preliminary data.</text>
</comment>
<keyword evidence="1" id="KW-0378">Hydrolase</keyword>
<dbReference type="CDD" id="cd00840">
    <property type="entry name" value="MPP_Mre11_N"/>
    <property type="match status" value="1"/>
</dbReference>
<dbReference type="InterPro" id="IPR041796">
    <property type="entry name" value="Mre11_N"/>
</dbReference>
<dbReference type="EMBL" id="WEGI01000008">
    <property type="protein sequence ID" value="MQY28385.1"/>
    <property type="molecule type" value="Genomic_DNA"/>
</dbReference>
<protein>
    <recommendedName>
        <fullName evidence="2">Calcineurin-like phosphoesterase domain-containing protein</fullName>
    </recommendedName>
</protein>
<name>A0A7K0DRI9_9NOCA</name>
<evidence type="ECO:0000313" key="4">
    <source>
        <dbReference type="Proteomes" id="UP000431401"/>
    </source>
</evidence>
<dbReference type="InterPro" id="IPR050535">
    <property type="entry name" value="DNA_Repair-Maintenance_Comp"/>
</dbReference>
<dbReference type="GO" id="GO:0016787">
    <property type="term" value="F:hydrolase activity"/>
    <property type="evidence" value="ECO:0007669"/>
    <property type="project" value="UniProtKB-KW"/>
</dbReference>